<evidence type="ECO:0000313" key="1">
    <source>
        <dbReference type="EMBL" id="MCZ0728993.1"/>
    </source>
</evidence>
<protein>
    <submittedName>
        <fullName evidence="1">Uncharacterized protein</fullName>
    </submittedName>
</protein>
<dbReference type="RefSeq" id="WP_268786249.1">
    <property type="nucleotide sequence ID" value="NZ_JAPQYE010000005.1"/>
</dbReference>
<organism evidence="1 2">
    <name type="scientific">Mycolicibacterium iranicum</name>
    <name type="common">Mycobacterium iranicum</name>
    <dbReference type="NCBI Taxonomy" id="912594"/>
    <lineage>
        <taxon>Bacteria</taxon>
        <taxon>Bacillati</taxon>
        <taxon>Actinomycetota</taxon>
        <taxon>Actinomycetes</taxon>
        <taxon>Mycobacteriales</taxon>
        <taxon>Mycobacteriaceae</taxon>
        <taxon>Mycolicibacterium</taxon>
    </lineage>
</organism>
<accession>A0ABT4HFM0</accession>
<comment type="caution">
    <text evidence="1">The sequence shown here is derived from an EMBL/GenBank/DDBJ whole genome shotgun (WGS) entry which is preliminary data.</text>
</comment>
<dbReference type="Proteomes" id="UP001084650">
    <property type="component" value="Unassembled WGS sequence"/>
</dbReference>
<proteinExistence type="predicted"/>
<reference evidence="1" key="1">
    <citation type="submission" date="2022-12" db="EMBL/GenBank/DDBJ databases">
        <title>Whole genome sequence of Mycolicibacterium iranicum strain SBH312.</title>
        <authorList>
            <person name="Jani J."/>
            <person name="Arifin Mustapha Z."/>
            <person name="Ahmed K."/>
            <person name="Kai Ling C."/>
        </authorList>
    </citation>
    <scope>NUCLEOTIDE SEQUENCE</scope>
    <source>
        <strain evidence="1">SBH312</strain>
    </source>
</reference>
<sequence length="277" mass="31514">MSNTHTSAQSSPPKRAVYSALVGGYEALVEKPAHSEPHVDYLLFTDSNKTRAPAGWKMIRIVPRFNNDSVRSARYLKIVGHPALDGYDETLWIDNRVVLRTPATSLFELLGDDDIALPRHSFRSDLRSEFVEVIASGYDDPQRVRAMFDIAVNSGVERQTPMWTGIMLRKRNPDVQACMQFWFELLLLTSRRDQLSVNVALTHSPAKLRVLEIDNISSDYHRWVSHTLLDRDTSIQMWRANRRPMKIRLSDAMRSHSLGRKAAKAATKMGLTIPTLD</sequence>
<dbReference type="EMBL" id="JAPQYE010000005">
    <property type="protein sequence ID" value="MCZ0728993.1"/>
    <property type="molecule type" value="Genomic_DNA"/>
</dbReference>
<name>A0ABT4HFM0_MYCIR</name>
<gene>
    <name evidence="1" type="ORF">OY187_13130</name>
</gene>
<evidence type="ECO:0000313" key="2">
    <source>
        <dbReference type="Proteomes" id="UP001084650"/>
    </source>
</evidence>
<keyword evidence="2" id="KW-1185">Reference proteome</keyword>